<accession>A0A433Q4E0</accession>
<keyword evidence="2" id="KW-1185">Reference proteome</keyword>
<dbReference type="EMBL" id="RBNJ01015379">
    <property type="protein sequence ID" value="RUS24637.1"/>
    <property type="molecule type" value="Genomic_DNA"/>
</dbReference>
<dbReference type="AlphaFoldDB" id="A0A433Q4E0"/>
<name>A0A433Q4E0_9FUNG</name>
<proteinExistence type="predicted"/>
<reference evidence="1 2" key="1">
    <citation type="journal article" date="2018" name="New Phytol.">
        <title>Phylogenomics of Endogonaceae and evolution of mycorrhizas within Mucoromycota.</title>
        <authorList>
            <person name="Chang Y."/>
            <person name="Desiro A."/>
            <person name="Na H."/>
            <person name="Sandor L."/>
            <person name="Lipzen A."/>
            <person name="Clum A."/>
            <person name="Barry K."/>
            <person name="Grigoriev I.V."/>
            <person name="Martin F.M."/>
            <person name="Stajich J.E."/>
            <person name="Smith M.E."/>
            <person name="Bonito G."/>
            <person name="Spatafora J.W."/>
        </authorList>
    </citation>
    <scope>NUCLEOTIDE SEQUENCE [LARGE SCALE GENOMIC DNA]</scope>
    <source>
        <strain evidence="1 2">AD002</strain>
    </source>
</reference>
<organism evidence="1 2">
    <name type="scientific">Jimgerdemannia flammicorona</name>
    <dbReference type="NCBI Taxonomy" id="994334"/>
    <lineage>
        <taxon>Eukaryota</taxon>
        <taxon>Fungi</taxon>
        <taxon>Fungi incertae sedis</taxon>
        <taxon>Mucoromycota</taxon>
        <taxon>Mucoromycotina</taxon>
        <taxon>Endogonomycetes</taxon>
        <taxon>Endogonales</taxon>
        <taxon>Endogonaceae</taxon>
        <taxon>Jimgerdemannia</taxon>
    </lineage>
</organism>
<evidence type="ECO:0000313" key="1">
    <source>
        <dbReference type="EMBL" id="RUS24637.1"/>
    </source>
</evidence>
<comment type="caution">
    <text evidence="1">The sequence shown here is derived from an EMBL/GenBank/DDBJ whole genome shotgun (WGS) entry which is preliminary data.</text>
</comment>
<gene>
    <name evidence="1" type="ORF">BC938DRAFT_473295</name>
</gene>
<sequence>MVPRDADGAREGVVEEGERDLVLCTDGLANDDLVDVVELVPVLVGCVHVAVERLELGPAGNGHVEGLSGEEGVEIKEVKVVLVAQVREQLVREAVERAHHRQRQTPLAVGRTVDELGVLQRLVIVEPLIYGCILLLIQLHLNRLQRLHIHNVVAVVERRLLIVERRESHTFEVPAVALLASHHDPHGAPLRNVDWLDHPRDFVHKGDGAGDMVQDGDLANLLPRHRHVLQELEDGVGYIFERAKVDALVVTVLFTRHIAVVFNDLANMLRRHVRFFVLDEA</sequence>
<dbReference type="Proteomes" id="UP000274822">
    <property type="component" value="Unassembled WGS sequence"/>
</dbReference>
<evidence type="ECO:0000313" key="2">
    <source>
        <dbReference type="Proteomes" id="UP000274822"/>
    </source>
</evidence>
<protein>
    <submittedName>
        <fullName evidence="1">Uncharacterized protein</fullName>
    </submittedName>
</protein>